<proteinExistence type="predicted"/>
<organism evidence="1 2">
    <name type="scientific">Haemonchus contortus</name>
    <name type="common">Barber pole worm</name>
    <dbReference type="NCBI Taxonomy" id="6289"/>
    <lineage>
        <taxon>Eukaryota</taxon>
        <taxon>Metazoa</taxon>
        <taxon>Ecdysozoa</taxon>
        <taxon>Nematoda</taxon>
        <taxon>Chromadorea</taxon>
        <taxon>Rhabditida</taxon>
        <taxon>Rhabditina</taxon>
        <taxon>Rhabditomorpha</taxon>
        <taxon>Strongyloidea</taxon>
        <taxon>Trichostrongylidae</taxon>
        <taxon>Haemonchus</taxon>
    </lineage>
</organism>
<dbReference type="WBParaSite" id="HCON_00066575-00001">
    <property type="protein sequence ID" value="HCON_00066575-00001"/>
    <property type="gene ID" value="HCON_00066575"/>
</dbReference>
<dbReference type="AlphaFoldDB" id="A0A7I4Y8K9"/>
<dbReference type="Proteomes" id="UP000025227">
    <property type="component" value="Unplaced"/>
</dbReference>
<accession>A0A7I4Y8K9</accession>
<sequence length="46" mass="5073">KRQNGSPSTCLFAFEGLLIAHEAEAFGMEMLRASHVELFVLYTVTG</sequence>
<keyword evidence="1" id="KW-1185">Reference proteome</keyword>
<reference evidence="2" key="1">
    <citation type="submission" date="2020-12" db="UniProtKB">
        <authorList>
            <consortium name="WormBaseParasite"/>
        </authorList>
    </citation>
    <scope>IDENTIFICATION</scope>
    <source>
        <strain evidence="2">MHco3</strain>
    </source>
</reference>
<evidence type="ECO:0000313" key="1">
    <source>
        <dbReference type="Proteomes" id="UP000025227"/>
    </source>
</evidence>
<evidence type="ECO:0000313" key="2">
    <source>
        <dbReference type="WBParaSite" id="HCON_00066575-00001"/>
    </source>
</evidence>
<protein>
    <submittedName>
        <fullName evidence="2">Transketolase</fullName>
    </submittedName>
</protein>
<name>A0A7I4Y8K9_HAECO</name>